<comment type="subcellular location">
    <subcellularLocation>
        <location evidence="1 10">Cell outer membrane</location>
        <topology evidence="1 10">Multi-pass membrane protein</topology>
    </subcellularLocation>
</comment>
<dbReference type="RefSeq" id="WP_192069093.1">
    <property type="nucleotide sequence ID" value="NZ_JACYWY010000009.1"/>
</dbReference>
<evidence type="ECO:0000256" key="3">
    <source>
        <dbReference type="ARBA" id="ARBA00022448"/>
    </source>
</evidence>
<reference evidence="13 14" key="1">
    <citation type="journal article" date="2020" name="FEMS Microbiol. Ecol.">
        <title>Temporal dynamics of bacterial communities during seed development and maturation.</title>
        <authorList>
            <person name="Chesneau G."/>
            <person name="Torres-Cortes G."/>
            <person name="Briand M."/>
            <person name="Darrasse A."/>
            <person name="Preveaux A."/>
            <person name="Marais C."/>
            <person name="Jacques M.A."/>
            <person name="Shade A."/>
            <person name="Barret M."/>
        </authorList>
    </citation>
    <scope>NUCLEOTIDE SEQUENCE [LARGE SCALE GENOMIC DNA]</scope>
    <source>
        <strain evidence="13 14">CFBP13599</strain>
    </source>
</reference>
<dbReference type="InterPro" id="IPR018030">
    <property type="entry name" value="Fimbrial_membr_usher_CS"/>
</dbReference>
<evidence type="ECO:0000313" key="14">
    <source>
        <dbReference type="Proteomes" id="UP000620025"/>
    </source>
</evidence>
<dbReference type="InterPro" id="IPR042186">
    <property type="entry name" value="FimD_plug_dom"/>
</dbReference>
<evidence type="ECO:0000256" key="7">
    <source>
        <dbReference type="ARBA" id="ARBA00022729"/>
    </source>
</evidence>
<dbReference type="Pfam" id="PF13953">
    <property type="entry name" value="PapC_C"/>
    <property type="match status" value="1"/>
</dbReference>
<name>A0ABR9C454_9PSED</name>
<evidence type="ECO:0000256" key="2">
    <source>
        <dbReference type="ARBA" id="ARBA00008064"/>
    </source>
</evidence>
<evidence type="ECO:0000256" key="9">
    <source>
        <dbReference type="ARBA" id="ARBA00023237"/>
    </source>
</evidence>
<dbReference type="Gene3D" id="2.60.40.3110">
    <property type="match status" value="1"/>
</dbReference>
<evidence type="ECO:0000256" key="8">
    <source>
        <dbReference type="ARBA" id="ARBA00023136"/>
    </source>
</evidence>
<feature type="domain" description="PapC-like C-terminal" evidence="11">
    <location>
        <begin position="764"/>
        <end position="829"/>
    </location>
</feature>
<dbReference type="Gene3D" id="2.60.40.2070">
    <property type="match status" value="1"/>
</dbReference>
<keyword evidence="4" id="KW-1134">Transmembrane beta strand</keyword>
<gene>
    <name evidence="13" type="ORF">IFT38_20415</name>
</gene>
<keyword evidence="5 10" id="KW-1029">Fimbrium biogenesis</keyword>
<feature type="domain" description="PapC N-terminal" evidence="12">
    <location>
        <begin position="37"/>
        <end position="186"/>
    </location>
</feature>
<evidence type="ECO:0000256" key="1">
    <source>
        <dbReference type="ARBA" id="ARBA00004571"/>
    </source>
</evidence>
<dbReference type="InterPro" id="IPR043142">
    <property type="entry name" value="PapC-like_C_sf"/>
</dbReference>
<dbReference type="InterPro" id="IPR025885">
    <property type="entry name" value="PapC_N"/>
</dbReference>
<dbReference type="PANTHER" id="PTHR30451">
    <property type="entry name" value="OUTER MEMBRANE USHER PROTEIN"/>
    <property type="match status" value="1"/>
</dbReference>
<evidence type="ECO:0000259" key="11">
    <source>
        <dbReference type="Pfam" id="PF13953"/>
    </source>
</evidence>
<keyword evidence="14" id="KW-1185">Reference proteome</keyword>
<keyword evidence="9 10" id="KW-0998">Cell outer membrane</keyword>
<keyword evidence="7" id="KW-0732">Signal</keyword>
<dbReference type="Pfam" id="PF13954">
    <property type="entry name" value="PapC_N"/>
    <property type="match status" value="1"/>
</dbReference>
<accession>A0ABR9C454</accession>
<dbReference type="Gene3D" id="3.10.20.410">
    <property type="match status" value="1"/>
</dbReference>
<keyword evidence="3 10" id="KW-0813">Transport</keyword>
<keyword evidence="8 10" id="KW-0472">Membrane</keyword>
<dbReference type="Pfam" id="PF00577">
    <property type="entry name" value="Usher"/>
    <property type="match status" value="1"/>
</dbReference>
<protein>
    <submittedName>
        <fullName evidence="13">Fimbrial biogenesis outer membrane usher protein</fullName>
    </submittedName>
</protein>
<comment type="caution">
    <text evidence="13">The sequence shown here is derived from an EMBL/GenBank/DDBJ whole genome shotgun (WGS) entry which is preliminary data.</text>
</comment>
<dbReference type="PROSITE" id="PS01151">
    <property type="entry name" value="FIMBRIAL_USHER"/>
    <property type="match status" value="1"/>
</dbReference>
<comment type="similarity">
    <text evidence="2 10">Belongs to the fimbrial export usher family.</text>
</comment>
<evidence type="ECO:0000313" key="13">
    <source>
        <dbReference type="EMBL" id="MBD8771905.1"/>
    </source>
</evidence>
<dbReference type="EMBL" id="JACYWZ010000010">
    <property type="protein sequence ID" value="MBD8771905.1"/>
    <property type="molecule type" value="Genomic_DNA"/>
</dbReference>
<dbReference type="InterPro" id="IPR037224">
    <property type="entry name" value="PapC_N_sf"/>
</dbReference>
<evidence type="ECO:0000256" key="5">
    <source>
        <dbReference type="ARBA" id="ARBA00022558"/>
    </source>
</evidence>
<dbReference type="InterPro" id="IPR025949">
    <property type="entry name" value="PapC-like_C"/>
</dbReference>
<organism evidence="13 14">
    <name type="scientific">Pseudomonas coleopterorum</name>
    <dbReference type="NCBI Taxonomy" id="1605838"/>
    <lineage>
        <taxon>Bacteria</taxon>
        <taxon>Pseudomonadati</taxon>
        <taxon>Pseudomonadota</taxon>
        <taxon>Gammaproteobacteria</taxon>
        <taxon>Pseudomonadales</taxon>
        <taxon>Pseudomonadaceae</taxon>
        <taxon>Pseudomonas</taxon>
    </lineage>
</organism>
<sequence length="860" mass="92258">MLRSHLFMRSRAVKVIGCPFFAALALHLADAQAGYRFDSSFLEIGGGRTSTAVQEQVSALSEGQLPGIYHVNVSINQKQAGQSDLRFIRDPQTPARSVTGLYPCVDSEFLLSNGVSSDVLQGATEVETGCVDLSGPLSGVSYDYDFNRQHLDIQIPQAYLGSIPFALRRKQWSEGEQVAFANYSFSGSAAQYDGKARQNQFGTLRSGINSGPWRLRNHSTWRKGTGNPGRWQNLETYAQRDLGNLMAIATVGEANTEGDLFDALPYRGVGVASDLDMLPDQAREFAPVVRGIANGRSRITIRQRGYVIDERWVPSGPFALTDLYPASSNGDLEITVEGPDGQRQVYTQSFSSVPYMLREGQQSYSFYAGHYRPSEDSQQHAAPAFVQATLRRGLSGGTTVFGGTLTSAEYNAGLLGLAHDFSGLGAVSLDVTHARSTGVGAGKASASGQSYRFRYSKSLAATDTNFSLIGYRYSTSGYYSFSEALNSRENVQALSSYRNGHVKSNFTANISQQLGNYGGLYANLSKSAYWNYSKADTSLQVGYNFTAHNVSYSLGLGLNRGNEVDSRSVSLSISLPLGGPSGQRATFNTSQSSTGQASRTATLSGNALPEGALSYNVGVSQQTSDQSDVLGSSIAARYDGSRAVVHGAYNRYGNDQQLDYGIEGAVLAHRNSLIFSQPLGETNIIVATPGAANVSVLNKTGVYTNADGYTVVPSALPYRSNRISLDTESLPEDIDITQLVQEVAPTRGAFALVDFHTQRGRRVLLKLSDQFGNPAPFAASAQLLDVQGVPLNAAMVADNGRIFLSGVPDKARLQVSVNGQSWCAVALDLADQPTTGIAQIQSQCDRPATAQQPSQGAPNV</sequence>
<dbReference type="Proteomes" id="UP000620025">
    <property type="component" value="Unassembled WGS sequence"/>
</dbReference>
<evidence type="ECO:0000256" key="10">
    <source>
        <dbReference type="RuleBase" id="RU003884"/>
    </source>
</evidence>
<dbReference type="Gene3D" id="2.60.40.2610">
    <property type="entry name" value="Outer membrane usher protein FimD, plug domain"/>
    <property type="match status" value="1"/>
</dbReference>
<dbReference type="PANTHER" id="PTHR30451:SF21">
    <property type="entry name" value="FIMBRIAL USHER DOMAIN-CONTAINING PROTEIN YDET-RELATED"/>
    <property type="match status" value="1"/>
</dbReference>
<dbReference type="InterPro" id="IPR000015">
    <property type="entry name" value="Fimb_usher"/>
</dbReference>
<evidence type="ECO:0000259" key="12">
    <source>
        <dbReference type="Pfam" id="PF13954"/>
    </source>
</evidence>
<evidence type="ECO:0000256" key="4">
    <source>
        <dbReference type="ARBA" id="ARBA00022452"/>
    </source>
</evidence>
<keyword evidence="6 10" id="KW-0812">Transmembrane</keyword>
<dbReference type="SUPFAM" id="SSF141729">
    <property type="entry name" value="FimD N-terminal domain-like"/>
    <property type="match status" value="1"/>
</dbReference>
<proteinExistence type="inferred from homology"/>
<evidence type="ECO:0000256" key="6">
    <source>
        <dbReference type="ARBA" id="ARBA00022692"/>
    </source>
</evidence>